<dbReference type="GO" id="GO:0046872">
    <property type="term" value="F:metal ion binding"/>
    <property type="evidence" value="ECO:0007669"/>
    <property type="project" value="InterPro"/>
</dbReference>
<dbReference type="SMART" id="SM00878">
    <property type="entry name" value="Biotin_carb_C"/>
    <property type="match status" value="1"/>
</dbReference>
<keyword evidence="3 11" id="KW-0436">Ligase</keyword>
<dbReference type="EMBL" id="CADCVE010000089">
    <property type="protein sequence ID" value="CAA9462014.1"/>
    <property type="molecule type" value="Genomic_DNA"/>
</dbReference>
<sequence>MINKVLVANRGEVALRVIRACRELGVRSVAVYSTADADSLHKLLADEAICIGPPEARSSYLNIPAIISAAELTGADAIHPGYGFLAENARFAEICEACNIKFLGPSSRVIARMGDKAAARQVASMAGVPITPGSDGPCWSAAEVKRVGAEIGYPLVIKASAGGGGKGMRVIQAEDEIESAFMSASREAGAAFGDGAVYAERYMQELRHVEVQVLADGRGDAAIFPERDCSIQRRYQKLVEESPAPNLPEAAREGMKAASTALVNSLGYESAGTVEFVCIGEEFYFIEMNTRLQVEHPVTEMITGVDLVAEQLRIASGEGLSVSGDVALRGHAMEFRINAEDPRRNFLPQTGLVEFYNPPGGPGVRVDSHLYAGFKVAPYYDSLLAKLIVHAEGKAARNATLRRGARALDEFAVAGLETTLPLHLAILEDEEFRRGGVSTSFLAERELKSDGRGLLQLVAANRSPSPT</sequence>
<keyword evidence="5 8" id="KW-0067">ATP-binding</keyword>
<evidence type="ECO:0000256" key="7">
    <source>
        <dbReference type="ARBA" id="ARBA00048600"/>
    </source>
</evidence>
<proteinExistence type="predicted"/>
<dbReference type="AlphaFoldDB" id="A0A6J4R244"/>
<comment type="catalytic activity">
    <reaction evidence="7">
        <text>N(6)-biotinyl-L-lysyl-[protein] + hydrogencarbonate + ATP = N(6)-carboxybiotinyl-L-lysyl-[protein] + ADP + phosphate + H(+)</text>
        <dbReference type="Rhea" id="RHEA:13501"/>
        <dbReference type="Rhea" id="RHEA-COMP:10505"/>
        <dbReference type="Rhea" id="RHEA-COMP:10506"/>
        <dbReference type="ChEBI" id="CHEBI:15378"/>
        <dbReference type="ChEBI" id="CHEBI:17544"/>
        <dbReference type="ChEBI" id="CHEBI:30616"/>
        <dbReference type="ChEBI" id="CHEBI:43474"/>
        <dbReference type="ChEBI" id="CHEBI:83144"/>
        <dbReference type="ChEBI" id="CHEBI:83145"/>
        <dbReference type="ChEBI" id="CHEBI:456216"/>
        <dbReference type="EC" id="6.3.4.14"/>
    </reaction>
</comment>
<dbReference type="PROSITE" id="PS50979">
    <property type="entry name" value="BC"/>
    <property type="match status" value="1"/>
</dbReference>
<dbReference type="InterPro" id="IPR011764">
    <property type="entry name" value="Biotin_carboxylation_dom"/>
</dbReference>
<evidence type="ECO:0000256" key="6">
    <source>
        <dbReference type="ARBA" id="ARBA00023267"/>
    </source>
</evidence>
<dbReference type="InterPro" id="IPR051602">
    <property type="entry name" value="ACC_Biotin_Carboxylase"/>
</dbReference>
<organism evidence="11">
    <name type="scientific">uncultured Rubrobacteraceae bacterium</name>
    <dbReference type="NCBI Taxonomy" id="349277"/>
    <lineage>
        <taxon>Bacteria</taxon>
        <taxon>Bacillati</taxon>
        <taxon>Actinomycetota</taxon>
        <taxon>Rubrobacteria</taxon>
        <taxon>Rubrobacterales</taxon>
        <taxon>Rubrobacteraceae</taxon>
        <taxon>environmental samples</taxon>
    </lineage>
</organism>
<dbReference type="InterPro" id="IPR005479">
    <property type="entry name" value="CPAse_ATP-bd"/>
</dbReference>
<dbReference type="GO" id="GO:0004075">
    <property type="term" value="F:biotin carboxylase activity"/>
    <property type="evidence" value="ECO:0007669"/>
    <property type="project" value="UniProtKB-EC"/>
</dbReference>
<evidence type="ECO:0000256" key="8">
    <source>
        <dbReference type="PROSITE-ProRule" id="PRU00409"/>
    </source>
</evidence>
<dbReference type="PROSITE" id="PS00867">
    <property type="entry name" value="CPSASE_2"/>
    <property type="match status" value="1"/>
</dbReference>
<evidence type="ECO:0000256" key="4">
    <source>
        <dbReference type="ARBA" id="ARBA00022741"/>
    </source>
</evidence>
<evidence type="ECO:0000256" key="3">
    <source>
        <dbReference type="ARBA" id="ARBA00022598"/>
    </source>
</evidence>
<dbReference type="FunFam" id="3.40.50.20:FF:000010">
    <property type="entry name" value="Propionyl-CoA carboxylase subunit alpha"/>
    <property type="match status" value="1"/>
</dbReference>
<dbReference type="SUPFAM" id="SSF51246">
    <property type="entry name" value="Rudiment single hybrid motif"/>
    <property type="match status" value="1"/>
</dbReference>
<feature type="domain" description="Biotin carboxylation" evidence="10">
    <location>
        <begin position="1"/>
        <end position="447"/>
    </location>
</feature>
<dbReference type="GO" id="GO:0005524">
    <property type="term" value="F:ATP binding"/>
    <property type="evidence" value="ECO:0007669"/>
    <property type="project" value="UniProtKB-UniRule"/>
</dbReference>
<dbReference type="InterPro" id="IPR005482">
    <property type="entry name" value="Biotin_COase_C"/>
</dbReference>
<evidence type="ECO:0000256" key="1">
    <source>
        <dbReference type="ARBA" id="ARBA00003761"/>
    </source>
</evidence>
<dbReference type="PROSITE" id="PS50975">
    <property type="entry name" value="ATP_GRASP"/>
    <property type="match status" value="1"/>
</dbReference>
<dbReference type="SUPFAM" id="SSF52440">
    <property type="entry name" value="PreATP-grasp domain"/>
    <property type="match status" value="1"/>
</dbReference>
<evidence type="ECO:0000256" key="2">
    <source>
        <dbReference type="ARBA" id="ARBA00013263"/>
    </source>
</evidence>
<keyword evidence="4 8" id="KW-0547">Nucleotide-binding</keyword>
<evidence type="ECO:0000259" key="9">
    <source>
        <dbReference type="PROSITE" id="PS50975"/>
    </source>
</evidence>
<comment type="function">
    <text evidence="1">This protein is a component of the acetyl coenzyme A carboxylase complex; first, biotin carboxylase catalyzes the carboxylation of the carrier protein and then the transcarboxylase transfers the carboxyl group to form malonyl-CoA.</text>
</comment>
<dbReference type="Pfam" id="PF02785">
    <property type="entry name" value="Biotin_carb_C"/>
    <property type="match status" value="1"/>
</dbReference>
<gene>
    <name evidence="11" type="ORF">AVDCRST_MAG28-3451</name>
</gene>
<evidence type="ECO:0000256" key="5">
    <source>
        <dbReference type="ARBA" id="ARBA00022840"/>
    </source>
</evidence>
<reference evidence="11" key="1">
    <citation type="submission" date="2020-02" db="EMBL/GenBank/DDBJ databases">
        <authorList>
            <person name="Meier V. D."/>
        </authorList>
    </citation>
    <scope>NUCLEOTIDE SEQUENCE</scope>
    <source>
        <strain evidence="11">AVDCRST_MAG28</strain>
    </source>
</reference>
<dbReference type="Pfam" id="PF00289">
    <property type="entry name" value="Biotin_carb_N"/>
    <property type="match status" value="1"/>
</dbReference>
<accession>A0A6J4R244</accession>
<dbReference type="InterPro" id="IPR005481">
    <property type="entry name" value="BC-like_N"/>
</dbReference>
<dbReference type="NCBIfam" id="NF006367">
    <property type="entry name" value="PRK08591.1"/>
    <property type="match status" value="1"/>
</dbReference>
<dbReference type="EC" id="6.3.4.14" evidence="2"/>
<dbReference type="FunFam" id="3.30.1490.20:FF:000018">
    <property type="entry name" value="Biotin carboxylase"/>
    <property type="match status" value="1"/>
</dbReference>
<dbReference type="InterPro" id="IPR011761">
    <property type="entry name" value="ATP-grasp"/>
</dbReference>
<dbReference type="InterPro" id="IPR016185">
    <property type="entry name" value="PreATP-grasp_dom_sf"/>
</dbReference>
<dbReference type="Gene3D" id="3.30.470.20">
    <property type="entry name" value="ATP-grasp fold, B domain"/>
    <property type="match status" value="1"/>
</dbReference>
<keyword evidence="6" id="KW-0092">Biotin</keyword>
<dbReference type="InterPro" id="IPR011054">
    <property type="entry name" value="Rudment_hybrid_motif"/>
</dbReference>
<evidence type="ECO:0000313" key="11">
    <source>
        <dbReference type="EMBL" id="CAA9462014.1"/>
    </source>
</evidence>
<name>A0A6J4R244_9ACTN</name>
<protein>
    <recommendedName>
        <fullName evidence="2">biotin carboxylase</fullName>
        <ecNumber evidence="2">6.3.4.14</ecNumber>
    </recommendedName>
</protein>
<dbReference type="Pfam" id="PF02786">
    <property type="entry name" value="CPSase_L_D2"/>
    <property type="match status" value="1"/>
</dbReference>
<evidence type="ECO:0000259" key="10">
    <source>
        <dbReference type="PROSITE" id="PS50979"/>
    </source>
</evidence>
<dbReference type="PROSITE" id="PS00866">
    <property type="entry name" value="CPSASE_1"/>
    <property type="match status" value="1"/>
</dbReference>
<dbReference type="SUPFAM" id="SSF56059">
    <property type="entry name" value="Glutathione synthetase ATP-binding domain-like"/>
    <property type="match status" value="1"/>
</dbReference>
<dbReference type="PANTHER" id="PTHR48095">
    <property type="entry name" value="PYRUVATE CARBOXYLASE SUBUNIT A"/>
    <property type="match status" value="1"/>
</dbReference>
<feature type="domain" description="ATP-grasp" evidence="9">
    <location>
        <begin position="120"/>
        <end position="316"/>
    </location>
</feature>
<dbReference type="PANTHER" id="PTHR48095:SF2">
    <property type="entry name" value="BIOTIN CARBOXYLASE, CHLOROPLASTIC"/>
    <property type="match status" value="1"/>
</dbReference>